<feature type="region of interest" description="Disordered" evidence="1">
    <location>
        <begin position="774"/>
        <end position="805"/>
    </location>
</feature>
<proteinExistence type="predicted"/>
<feature type="compositionally biased region" description="Polar residues" evidence="1">
    <location>
        <begin position="114"/>
        <end position="136"/>
    </location>
</feature>
<sequence>MNIISKSEANRTLILLALIFVPIIVLFGILAIALACSEYWSLYKQRRNCLGYRDARRKRSRSDPPWPSSETTVRSESSDGSFDATNMELYTAGIIPTPCPSPPLPPVPLRISKRQTQTTVQARQKGSSTLPSSNIPSFAIPRRRSSCAFRSLSHCDEVSKPSLDKPSPLSRSKSTGNRVAMYAHPARVASSGGMRHRYEENERPHDPEVKDNHPANASKTSLLSRVKNVLDFGKTRGPLDRGARCVTEPGPLSDRGPMPYRAGVNGHVPRVNGFFMPHHRVGPPDPPLTPALTVPDLHIPKNRSNIEPWSPRRLPITTAKVEMMADILKISVGQELSTWVSLEVTATTGDVDGGLGGNMDFEVPIDAMVIVDNSTRMPPNIFRGICRNAMIVVSALDMLIDRLAIGCISKDPEPALDILLPLSSHGGEVARGAIRSVRMPYKDLEEPGEFRLSRALQEASNMLQRAAGKRALPHIFVLTTATSIAVPDSNEVQRVRFHTISPETLVKMHSSELMDGWHLSASVDEDDQEGELTLRSKLKDIIRHLRMGMDSGVLSNLFVKLDAGEGCSIETVLGETQYSSLRPGETLTLLIKVRAYPETPPLSRQGDDSGDTSRLDSGQNVYEMIDQIEEILSLESPLPHSRTLLTATLEYRHSALPSGTIVSVERRCDVTRFPQEAYLRKVLGPPNGQHDDSEGRDPAAYRKGKPLRKGMAGRSPAPPCLLDENWTDEHVEVGTVDGRSVRVVSPFPQPESRQASGPILLSGMNAFRDARERNYASREHSLSPPIPKESGPGLFRPPTPGPAWI</sequence>
<feature type="region of interest" description="Disordered" evidence="1">
    <location>
        <begin position="682"/>
        <end position="723"/>
    </location>
</feature>
<accession>A0A2B7Z4F6</accession>
<dbReference type="STRING" id="1447883.A0A2B7Z4F6"/>
<keyword evidence="2" id="KW-1133">Transmembrane helix</keyword>
<evidence type="ECO:0000313" key="4">
    <source>
        <dbReference type="Proteomes" id="UP000224634"/>
    </source>
</evidence>
<keyword evidence="2" id="KW-0812">Transmembrane</keyword>
<dbReference type="Proteomes" id="UP000224634">
    <property type="component" value="Unassembled WGS sequence"/>
</dbReference>
<feature type="compositionally biased region" description="Basic and acidic residues" evidence="1">
    <location>
        <begin position="196"/>
        <end position="213"/>
    </location>
</feature>
<feature type="compositionally biased region" description="Basic and acidic residues" evidence="1">
    <location>
        <begin position="689"/>
        <end position="700"/>
    </location>
</feature>
<evidence type="ECO:0000313" key="3">
    <source>
        <dbReference type="EMBL" id="PGH28129.1"/>
    </source>
</evidence>
<feature type="compositionally biased region" description="Low complexity" evidence="1">
    <location>
        <begin position="164"/>
        <end position="174"/>
    </location>
</feature>
<dbReference type="OrthoDB" id="5596422at2759"/>
<evidence type="ECO:0008006" key="5">
    <source>
        <dbReference type="Google" id="ProtNLM"/>
    </source>
</evidence>
<feature type="compositionally biased region" description="Pro residues" evidence="1">
    <location>
        <begin position="795"/>
        <end position="805"/>
    </location>
</feature>
<dbReference type="AlphaFoldDB" id="A0A2B7Z4F6"/>
<reference evidence="3 4" key="1">
    <citation type="submission" date="2017-10" db="EMBL/GenBank/DDBJ databases">
        <title>Comparative genomics in systemic dimorphic fungi from Ajellomycetaceae.</title>
        <authorList>
            <person name="Munoz J.F."/>
            <person name="Mcewen J.G."/>
            <person name="Clay O.K."/>
            <person name="Cuomo C.A."/>
        </authorList>
    </citation>
    <scope>NUCLEOTIDE SEQUENCE [LARGE SCALE GENOMIC DNA]</scope>
    <source>
        <strain evidence="3 4">UAMH7299</strain>
    </source>
</reference>
<gene>
    <name evidence="3" type="ORF">AJ80_00019</name>
</gene>
<feature type="compositionally biased region" description="Polar residues" evidence="1">
    <location>
        <begin position="68"/>
        <end position="81"/>
    </location>
</feature>
<evidence type="ECO:0000256" key="1">
    <source>
        <dbReference type="SAM" id="MobiDB-lite"/>
    </source>
</evidence>
<feature type="region of interest" description="Disordered" evidence="1">
    <location>
        <begin position="114"/>
        <end position="138"/>
    </location>
</feature>
<feature type="region of interest" description="Disordered" evidence="1">
    <location>
        <begin position="156"/>
        <end position="217"/>
    </location>
</feature>
<keyword evidence="4" id="KW-1185">Reference proteome</keyword>
<protein>
    <recommendedName>
        <fullName evidence="5">VWFA domain-containing protein</fullName>
    </recommendedName>
</protein>
<feature type="region of interest" description="Disordered" evidence="1">
    <location>
        <begin position="54"/>
        <end position="81"/>
    </location>
</feature>
<comment type="caution">
    <text evidence="3">The sequence shown here is derived from an EMBL/GenBank/DDBJ whole genome shotgun (WGS) entry which is preliminary data.</text>
</comment>
<organism evidence="3 4">
    <name type="scientific">Polytolypa hystricis (strain UAMH7299)</name>
    <dbReference type="NCBI Taxonomy" id="1447883"/>
    <lineage>
        <taxon>Eukaryota</taxon>
        <taxon>Fungi</taxon>
        <taxon>Dikarya</taxon>
        <taxon>Ascomycota</taxon>
        <taxon>Pezizomycotina</taxon>
        <taxon>Eurotiomycetes</taxon>
        <taxon>Eurotiomycetidae</taxon>
        <taxon>Onygenales</taxon>
        <taxon>Onygenales incertae sedis</taxon>
        <taxon>Polytolypa</taxon>
    </lineage>
</organism>
<dbReference type="EMBL" id="PDNA01000001">
    <property type="protein sequence ID" value="PGH28129.1"/>
    <property type="molecule type" value="Genomic_DNA"/>
</dbReference>
<keyword evidence="2" id="KW-0472">Membrane</keyword>
<name>A0A2B7Z4F6_POLH7</name>
<feature type="transmembrane region" description="Helical" evidence="2">
    <location>
        <begin position="12"/>
        <end position="35"/>
    </location>
</feature>
<evidence type="ECO:0000256" key="2">
    <source>
        <dbReference type="SAM" id="Phobius"/>
    </source>
</evidence>